<comment type="similarity">
    <text evidence="1">Belongs to the leucine-binding protein family.</text>
</comment>
<dbReference type="Proteomes" id="UP000320048">
    <property type="component" value="Unassembled WGS sequence"/>
</dbReference>
<comment type="caution">
    <text evidence="4">The sequence shown here is derived from an EMBL/GenBank/DDBJ whole genome shotgun (WGS) entry which is preliminary data.</text>
</comment>
<dbReference type="InterPro" id="IPR028081">
    <property type="entry name" value="Leu-bd"/>
</dbReference>
<accession>A0A537JGZ9</accession>
<proteinExistence type="inferred from homology"/>
<dbReference type="Pfam" id="PF13458">
    <property type="entry name" value="Peripla_BP_6"/>
    <property type="match status" value="1"/>
</dbReference>
<organism evidence="4 5">
    <name type="scientific">Candidatus Segetimicrobium genomatis</name>
    <dbReference type="NCBI Taxonomy" id="2569760"/>
    <lineage>
        <taxon>Bacteria</taxon>
        <taxon>Bacillati</taxon>
        <taxon>Candidatus Sysuimicrobiota</taxon>
        <taxon>Candidatus Sysuimicrobiia</taxon>
        <taxon>Candidatus Sysuimicrobiales</taxon>
        <taxon>Candidatus Segetimicrobiaceae</taxon>
        <taxon>Candidatus Segetimicrobium</taxon>
    </lineage>
</organism>
<reference evidence="4 5" key="1">
    <citation type="journal article" date="2019" name="Nat. Microbiol.">
        <title>Mediterranean grassland soil C-N compound turnover is dependent on rainfall and depth, and is mediated by genomically divergent microorganisms.</title>
        <authorList>
            <person name="Diamond S."/>
            <person name="Andeer P.F."/>
            <person name="Li Z."/>
            <person name="Crits-Christoph A."/>
            <person name="Burstein D."/>
            <person name="Anantharaman K."/>
            <person name="Lane K.R."/>
            <person name="Thomas B.C."/>
            <person name="Pan C."/>
            <person name="Northen T.R."/>
            <person name="Banfield J.F."/>
        </authorList>
    </citation>
    <scope>NUCLEOTIDE SEQUENCE [LARGE SCALE GENOMIC DNA]</scope>
    <source>
        <strain evidence="4">NP_7</strain>
    </source>
</reference>
<evidence type="ECO:0000313" key="4">
    <source>
        <dbReference type="EMBL" id="TMI82821.1"/>
    </source>
</evidence>
<protein>
    <recommendedName>
        <fullName evidence="3">Leucine-binding protein domain-containing protein</fullName>
    </recommendedName>
</protein>
<gene>
    <name evidence="4" type="ORF">E6H04_04130</name>
</gene>
<name>A0A537JGZ9_9BACT</name>
<dbReference type="AlphaFoldDB" id="A0A537JGZ9"/>
<dbReference type="EMBL" id="VBAO01000107">
    <property type="protein sequence ID" value="TMI82821.1"/>
    <property type="molecule type" value="Genomic_DNA"/>
</dbReference>
<keyword evidence="2" id="KW-0732">Signal</keyword>
<dbReference type="Gene3D" id="3.40.50.2300">
    <property type="match status" value="1"/>
</dbReference>
<dbReference type="SUPFAM" id="SSF53822">
    <property type="entry name" value="Periplasmic binding protein-like I"/>
    <property type="match status" value="1"/>
</dbReference>
<evidence type="ECO:0000256" key="2">
    <source>
        <dbReference type="ARBA" id="ARBA00022729"/>
    </source>
</evidence>
<feature type="domain" description="Leucine-binding protein" evidence="3">
    <location>
        <begin position="4"/>
        <end position="90"/>
    </location>
</feature>
<evidence type="ECO:0000313" key="5">
    <source>
        <dbReference type="Proteomes" id="UP000320048"/>
    </source>
</evidence>
<dbReference type="InterPro" id="IPR028082">
    <property type="entry name" value="Peripla_BP_I"/>
</dbReference>
<evidence type="ECO:0000259" key="3">
    <source>
        <dbReference type="Pfam" id="PF13458"/>
    </source>
</evidence>
<feature type="non-terminal residue" evidence="4">
    <location>
        <position position="1"/>
    </location>
</feature>
<sequence length="115" mass="12679">WHHALRFPGVEALNGKHERRFGRPADVIVGPAYACVQITANAIERAGKLDPGAIRDAMATTSLQTVIGPVRFRPDGTGIVPTVFVQWQAGKQELVWPKDLGAGRVVYPAPRWRDR</sequence>
<evidence type="ECO:0000256" key="1">
    <source>
        <dbReference type="ARBA" id="ARBA00010062"/>
    </source>
</evidence>